<evidence type="ECO:0000256" key="1">
    <source>
        <dbReference type="ARBA" id="ARBA00023015"/>
    </source>
</evidence>
<dbReference type="InterPro" id="IPR018060">
    <property type="entry name" value="HTH_AraC"/>
</dbReference>
<organism evidence="5 6">
    <name type="scientific">Floridaenema fluviatile BLCC-F154</name>
    <dbReference type="NCBI Taxonomy" id="3153640"/>
    <lineage>
        <taxon>Bacteria</taxon>
        <taxon>Bacillati</taxon>
        <taxon>Cyanobacteriota</taxon>
        <taxon>Cyanophyceae</taxon>
        <taxon>Oscillatoriophycideae</taxon>
        <taxon>Aerosakkonematales</taxon>
        <taxon>Aerosakkonemataceae</taxon>
        <taxon>Floridanema</taxon>
        <taxon>Floridanema fluviatile</taxon>
    </lineage>
</organism>
<keyword evidence="2" id="KW-0238">DNA-binding</keyword>
<evidence type="ECO:0000313" key="5">
    <source>
        <dbReference type="EMBL" id="MFB2936706.1"/>
    </source>
</evidence>
<dbReference type="Pfam" id="PF12833">
    <property type="entry name" value="HTH_18"/>
    <property type="match status" value="1"/>
</dbReference>
<gene>
    <name evidence="5" type="ORF">ACE1B6_15750</name>
</gene>
<evidence type="ECO:0000259" key="4">
    <source>
        <dbReference type="PROSITE" id="PS01124"/>
    </source>
</evidence>
<comment type="caution">
    <text evidence="5">The sequence shown here is derived from an EMBL/GenBank/DDBJ whole genome shotgun (WGS) entry which is preliminary data.</text>
</comment>
<proteinExistence type="predicted"/>
<dbReference type="SUPFAM" id="SSF46689">
    <property type="entry name" value="Homeodomain-like"/>
    <property type="match status" value="2"/>
</dbReference>
<dbReference type="PROSITE" id="PS01124">
    <property type="entry name" value="HTH_ARAC_FAMILY_2"/>
    <property type="match status" value="1"/>
</dbReference>
<feature type="domain" description="HTH araC/xylS-type" evidence="4">
    <location>
        <begin position="186"/>
        <end position="284"/>
    </location>
</feature>
<keyword evidence="6" id="KW-1185">Reference proteome</keyword>
<dbReference type="InterPro" id="IPR018062">
    <property type="entry name" value="HTH_AraC-typ_CS"/>
</dbReference>
<name>A0ABV4YDY7_9CYAN</name>
<evidence type="ECO:0000256" key="3">
    <source>
        <dbReference type="ARBA" id="ARBA00023163"/>
    </source>
</evidence>
<dbReference type="SMART" id="SM00342">
    <property type="entry name" value="HTH_ARAC"/>
    <property type="match status" value="1"/>
</dbReference>
<reference evidence="5 6" key="1">
    <citation type="submission" date="2024-09" db="EMBL/GenBank/DDBJ databases">
        <title>Floridaenema gen nov. (Aerosakkonemataceae, Aerosakkonematales ord. nov., Cyanobacteria) from benthic tropical and subtropical fresh waters, with the description of four new species.</title>
        <authorList>
            <person name="Moretto J.A."/>
            <person name="Berthold D.E."/>
            <person name="Lefler F.W."/>
            <person name="Huang I.-S."/>
            <person name="Laughinghouse H. IV."/>
        </authorList>
    </citation>
    <scope>NUCLEOTIDE SEQUENCE [LARGE SCALE GENOMIC DNA]</scope>
    <source>
        <strain evidence="5 6">BLCC-F154</strain>
    </source>
</reference>
<dbReference type="InterPro" id="IPR050204">
    <property type="entry name" value="AraC_XylS_family_regulators"/>
</dbReference>
<dbReference type="Gene3D" id="1.10.10.60">
    <property type="entry name" value="Homeodomain-like"/>
    <property type="match status" value="2"/>
</dbReference>
<protein>
    <submittedName>
        <fullName evidence="5">Helix-turn-helix domain-containing protein</fullName>
    </submittedName>
</protein>
<dbReference type="PROSITE" id="PS00041">
    <property type="entry name" value="HTH_ARAC_FAMILY_1"/>
    <property type="match status" value="1"/>
</dbReference>
<dbReference type="PANTHER" id="PTHR46796">
    <property type="entry name" value="HTH-TYPE TRANSCRIPTIONAL ACTIVATOR RHAS-RELATED"/>
    <property type="match status" value="1"/>
</dbReference>
<keyword evidence="1" id="KW-0805">Transcription regulation</keyword>
<accession>A0ABV4YDY7</accession>
<dbReference type="EMBL" id="JBHFNS010000059">
    <property type="protein sequence ID" value="MFB2936706.1"/>
    <property type="molecule type" value="Genomic_DNA"/>
</dbReference>
<dbReference type="InterPro" id="IPR009057">
    <property type="entry name" value="Homeodomain-like_sf"/>
</dbReference>
<dbReference type="PANTHER" id="PTHR46796:SF6">
    <property type="entry name" value="ARAC SUBFAMILY"/>
    <property type="match status" value="1"/>
</dbReference>
<evidence type="ECO:0000313" key="6">
    <source>
        <dbReference type="Proteomes" id="UP001576776"/>
    </source>
</evidence>
<dbReference type="RefSeq" id="WP_413258199.1">
    <property type="nucleotide sequence ID" value="NZ_JBHFNS010000059.1"/>
</dbReference>
<sequence length="284" mass="32664">MMQNPAIAPAQTNRPSHWENVRVEQLQNPPGEGNCHFEDEHTLFLSLTPRPIHYVQIQDGKTFTGLYRQGDILITPANIPLFVRWEGEENCLQIRLKSKFLQNIARETLDRDCDRLQLIPEFQLHNSQIEAIAMMLFQESQQQTSDNQLYLDSLANILAVNLLRHHATTKPQLPVYEGGLPPSQLQQILDYVDANLDGDLRLENLAQLLDMSQFHFSRLFKQSIGSSPHQYLIQQRVERAKQLLKISDRSIIEIALDCGFNSHSHLTKQFRQITGMTPKAYRAS</sequence>
<dbReference type="Proteomes" id="UP001576776">
    <property type="component" value="Unassembled WGS sequence"/>
</dbReference>
<evidence type="ECO:0000256" key="2">
    <source>
        <dbReference type="ARBA" id="ARBA00023125"/>
    </source>
</evidence>
<keyword evidence="3" id="KW-0804">Transcription</keyword>